<evidence type="ECO:0000313" key="2">
    <source>
        <dbReference type="Proteomes" id="UP000827872"/>
    </source>
</evidence>
<protein>
    <submittedName>
        <fullName evidence="1">Uncharacterized protein</fullName>
    </submittedName>
</protein>
<gene>
    <name evidence="1" type="ORF">K3G42_030001</name>
</gene>
<reference evidence="1" key="1">
    <citation type="submission" date="2021-08" db="EMBL/GenBank/DDBJ databases">
        <title>The first chromosome-level gecko genome reveals the dynamic sex chromosomes of Neotropical dwarf geckos (Sphaerodactylidae: Sphaerodactylus).</title>
        <authorList>
            <person name="Pinto B.J."/>
            <person name="Keating S.E."/>
            <person name="Gamble T."/>
        </authorList>
    </citation>
    <scope>NUCLEOTIDE SEQUENCE</scope>
    <source>
        <strain evidence="1">TG3544</strain>
    </source>
</reference>
<proteinExistence type="predicted"/>
<name>A0ACB8GE59_9SAUR</name>
<accession>A0ACB8GE59</accession>
<evidence type="ECO:0000313" key="1">
    <source>
        <dbReference type="EMBL" id="KAH8017459.1"/>
    </source>
</evidence>
<comment type="caution">
    <text evidence="1">The sequence shown here is derived from an EMBL/GenBank/DDBJ whole genome shotgun (WGS) entry which is preliminary data.</text>
</comment>
<organism evidence="1 2">
    <name type="scientific">Sphaerodactylus townsendi</name>
    <dbReference type="NCBI Taxonomy" id="933632"/>
    <lineage>
        <taxon>Eukaryota</taxon>
        <taxon>Metazoa</taxon>
        <taxon>Chordata</taxon>
        <taxon>Craniata</taxon>
        <taxon>Vertebrata</taxon>
        <taxon>Euteleostomi</taxon>
        <taxon>Lepidosauria</taxon>
        <taxon>Squamata</taxon>
        <taxon>Bifurcata</taxon>
        <taxon>Gekkota</taxon>
        <taxon>Sphaerodactylidae</taxon>
        <taxon>Sphaerodactylus</taxon>
    </lineage>
</organism>
<dbReference type="EMBL" id="CM037614">
    <property type="protein sequence ID" value="KAH8017459.1"/>
    <property type="molecule type" value="Genomic_DNA"/>
</dbReference>
<dbReference type="Proteomes" id="UP000827872">
    <property type="component" value="Linkage Group LG01"/>
</dbReference>
<keyword evidence="2" id="KW-1185">Reference proteome</keyword>
<sequence length="329" mass="35585">MASLYPYKADGATRIKRPKECSLLLSSRAWELPSSDSEVRESDSCNHRVRVHWFAGPQNHVFLVLYPVLFTWKNKSTFVRGVSPPSDLRRFAGHRTSMACRQPPQAAGLREAEGPGVTSRQGPGESPSALAWATPAEKPARPPVSPPSRPVLAGGERRGGGQAAPGEGSWRPWRRLRRRTAGAPRRASQDFGGFGPPGAQRLALPGSIGMTGRAEVWKESRASRRGPFKSVGGEDKGENSSSWGVVGQEAEGRVCRGLEAEGEGEVGKGQMWDRKGVGRPVETGPQFCDRGDVEQQAPCERKQRESCGRNRLSKGELCGEARSPGPEGV</sequence>